<dbReference type="GO" id="GO:0008270">
    <property type="term" value="F:zinc ion binding"/>
    <property type="evidence" value="ECO:0007669"/>
    <property type="project" value="UniProtKB-KW"/>
</dbReference>
<evidence type="ECO:0000256" key="11">
    <source>
        <dbReference type="SAM" id="Coils"/>
    </source>
</evidence>
<dbReference type="Pfam" id="PF00271">
    <property type="entry name" value="Helicase_C"/>
    <property type="match status" value="1"/>
</dbReference>
<dbReference type="InterPro" id="IPR044066">
    <property type="entry name" value="TRIAD_supradom"/>
</dbReference>
<evidence type="ECO:0000256" key="9">
    <source>
        <dbReference type="PROSITE-ProRule" id="PRU00175"/>
    </source>
</evidence>
<protein>
    <submittedName>
        <fullName evidence="18">Uncharacterized protein</fullName>
    </submittedName>
</protein>
<evidence type="ECO:0000256" key="3">
    <source>
        <dbReference type="ARBA" id="ARBA00022737"/>
    </source>
</evidence>
<evidence type="ECO:0000313" key="18">
    <source>
        <dbReference type="EMBL" id="KAF2078553.1"/>
    </source>
</evidence>
<organism evidence="18 19">
    <name type="scientific">Polysphondylium violaceum</name>
    <dbReference type="NCBI Taxonomy" id="133409"/>
    <lineage>
        <taxon>Eukaryota</taxon>
        <taxon>Amoebozoa</taxon>
        <taxon>Evosea</taxon>
        <taxon>Eumycetozoa</taxon>
        <taxon>Dictyostelia</taxon>
        <taxon>Dictyosteliales</taxon>
        <taxon>Dictyosteliaceae</taxon>
        <taxon>Polysphondylium</taxon>
    </lineage>
</organism>
<evidence type="ECO:0000256" key="10">
    <source>
        <dbReference type="PROSITE-ProRule" id="PRU00176"/>
    </source>
</evidence>
<dbReference type="PROSITE" id="PS00518">
    <property type="entry name" value="ZF_RING_1"/>
    <property type="match status" value="1"/>
</dbReference>
<evidence type="ECO:0000259" key="17">
    <source>
        <dbReference type="PROSITE" id="PS51873"/>
    </source>
</evidence>
<feature type="compositionally biased region" description="Low complexity" evidence="12">
    <location>
        <begin position="66"/>
        <end position="107"/>
    </location>
</feature>
<dbReference type="GO" id="GO:0004386">
    <property type="term" value="F:helicase activity"/>
    <property type="evidence" value="ECO:0007669"/>
    <property type="project" value="UniProtKB-KW"/>
</dbReference>
<keyword evidence="4 9" id="KW-0863">Zinc-finger</keyword>
<dbReference type="OrthoDB" id="154395at2759"/>
<dbReference type="InterPro" id="IPR014001">
    <property type="entry name" value="Helicase_ATP-bd"/>
</dbReference>
<keyword evidence="19" id="KW-1185">Reference proteome</keyword>
<evidence type="ECO:0000256" key="1">
    <source>
        <dbReference type="ARBA" id="ARBA00022679"/>
    </source>
</evidence>
<dbReference type="InterPro" id="IPR027417">
    <property type="entry name" value="P-loop_NTPase"/>
</dbReference>
<dbReference type="Gene3D" id="3.40.50.300">
    <property type="entry name" value="P-loop containing nucleotide triphosphate hydrolases"/>
    <property type="match status" value="2"/>
</dbReference>
<dbReference type="PROSITE" id="PS50102">
    <property type="entry name" value="RRM"/>
    <property type="match status" value="1"/>
</dbReference>
<dbReference type="GO" id="GO:0016740">
    <property type="term" value="F:transferase activity"/>
    <property type="evidence" value="ECO:0007669"/>
    <property type="project" value="UniProtKB-KW"/>
</dbReference>
<feature type="domain" description="Helicase ATP-binding" evidence="15">
    <location>
        <begin position="243"/>
        <end position="430"/>
    </location>
</feature>
<dbReference type="SMART" id="SM00490">
    <property type="entry name" value="HELICc"/>
    <property type="match status" value="1"/>
</dbReference>
<name>A0A8J4V5Y2_9MYCE</name>
<evidence type="ECO:0000256" key="12">
    <source>
        <dbReference type="SAM" id="MobiDB-lite"/>
    </source>
</evidence>
<evidence type="ECO:0000313" key="19">
    <source>
        <dbReference type="Proteomes" id="UP000695562"/>
    </source>
</evidence>
<dbReference type="PANTHER" id="PTHR18934">
    <property type="entry name" value="ATP-DEPENDENT RNA HELICASE"/>
    <property type="match status" value="1"/>
</dbReference>
<accession>A0A8J4V5Y2</accession>
<dbReference type="PROSITE" id="PS51194">
    <property type="entry name" value="HELICASE_CTER"/>
    <property type="match status" value="1"/>
</dbReference>
<dbReference type="Proteomes" id="UP000695562">
    <property type="component" value="Unassembled WGS sequence"/>
</dbReference>
<keyword evidence="7" id="KW-0347">Helicase</keyword>
<keyword evidence="8" id="KW-0862">Zinc</keyword>
<dbReference type="InterPro" id="IPR018957">
    <property type="entry name" value="Znf_C3HC4_RING-type"/>
</dbReference>
<dbReference type="InterPro" id="IPR017907">
    <property type="entry name" value="Znf_RING_CS"/>
</dbReference>
<dbReference type="EMBL" id="AJWJ01000003">
    <property type="protein sequence ID" value="KAF2078553.1"/>
    <property type="molecule type" value="Genomic_DNA"/>
</dbReference>
<dbReference type="SMART" id="SM00184">
    <property type="entry name" value="RING"/>
    <property type="match status" value="1"/>
</dbReference>
<dbReference type="GO" id="GO:0003677">
    <property type="term" value="F:DNA binding"/>
    <property type="evidence" value="ECO:0007669"/>
    <property type="project" value="InterPro"/>
</dbReference>
<dbReference type="Pfam" id="PF00097">
    <property type="entry name" value="zf-C3HC4"/>
    <property type="match status" value="1"/>
</dbReference>
<dbReference type="Pfam" id="PF04851">
    <property type="entry name" value="ResIII"/>
    <property type="match status" value="1"/>
</dbReference>
<keyword evidence="3" id="KW-0677">Repeat</keyword>
<evidence type="ECO:0000256" key="2">
    <source>
        <dbReference type="ARBA" id="ARBA00022723"/>
    </source>
</evidence>
<dbReference type="PANTHER" id="PTHR18934:SF221">
    <property type="entry name" value="ATP-DEPENDENT RNA HELICASE DHX34-RELATED"/>
    <property type="match status" value="1"/>
</dbReference>
<keyword evidence="7" id="KW-0067">ATP-binding</keyword>
<feature type="domain" description="RRM" evidence="14">
    <location>
        <begin position="1044"/>
        <end position="1128"/>
    </location>
</feature>
<keyword evidence="6" id="KW-0378">Hydrolase</keyword>
<dbReference type="InterPro" id="IPR006935">
    <property type="entry name" value="Helicase/UvrB_N"/>
</dbReference>
<feature type="domain" description="RING-type" evidence="17">
    <location>
        <begin position="1507"/>
        <end position="1726"/>
    </location>
</feature>
<evidence type="ECO:0000259" key="15">
    <source>
        <dbReference type="PROSITE" id="PS51192"/>
    </source>
</evidence>
<dbReference type="GO" id="GO:0003723">
    <property type="term" value="F:RNA binding"/>
    <property type="evidence" value="ECO:0007669"/>
    <property type="project" value="UniProtKB-UniRule"/>
</dbReference>
<evidence type="ECO:0000256" key="5">
    <source>
        <dbReference type="ARBA" id="ARBA00022786"/>
    </source>
</evidence>
<dbReference type="PROSITE" id="PS00690">
    <property type="entry name" value="DEAH_ATP_HELICASE"/>
    <property type="match status" value="1"/>
</dbReference>
<keyword evidence="10" id="KW-0694">RNA-binding</keyword>
<feature type="domain" description="RING-type" evidence="13">
    <location>
        <begin position="1511"/>
        <end position="1550"/>
    </location>
</feature>
<dbReference type="SUPFAM" id="SSF57850">
    <property type="entry name" value="RING/U-box"/>
    <property type="match status" value="1"/>
</dbReference>
<dbReference type="CDD" id="cd17917">
    <property type="entry name" value="DEXHc_RHA-like"/>
    <property type="match status" value="1"/>
</dbReference>
<dbReference type="InterPro" id="IPR001841">
    <property type="entry name" value="Znf_RING"/>
</dbReference>
<dbReference type="InterPro" id="IPR013083">
    <property type="entry name" value="Znf_RING/FYVE/PHD"/>
</dbReference>
<dbReference type="GO" id="GO:0016787">
    <property type="term" value="F:hydrolase activity"/>
    <property type="evidence" value="ECO:0007669"/>
    <property type="project" value="UniProtKB-KW"/>
</dbReference>
<dbReference type="CDD" id="cd18791">
    <property type="entry name" value="SF2_C_RHA"/>
    <property type="match status" value="1"/>
</dbReference>
<dbReference type="PROSITE" id="PS50089">
    <property type="entry name" value="ZF_RING_2"/>
    <property type="match status" value="1"/>
</dbReference>
<evidence type="ECO:0000256" key="8">
    <source>
        <dbReference type="ARBA" id="ARBA00022833"/>
    </source>
</evidence>
<dbReference type="InterPro" id="IPR002464">
    <property type="entry name" value="DNA/RNA_helicase_DEAH_CS"/>
</dbReference>
<dbReference type="SMART" id="SM00487">
    <property type="entry name" value="DEXDc"/>
    <property type="match status" value="1"/>
</dbReference>
<dbReference type="PROSITE" id="PS51873">
    <property type="entry name" value="TRIAD"/>
    <property type="match status" value="1"/>
</dbReference>
<evidence type="ECO:0000256" key="4">
    <source>
        <dbReference type="ARBA" id="ARBA00022771"/>
    </source>
</evidence>
<keyword evidence="2" id="KW-0479">Metal-binding</keyword>
<dbReference type="PROSITE" id="PS51192">
    <property type="entry name" value="HELICASE_ATP_BIND_1"/>
    <property type="match status" value="1"/>
</dbReference>
<evidence type="ECO:0000259" key="13">
    <source>
        <dbReference type="PROSITE" id="PS50089"/>
    </source>
</evidence>
<keyword evidence="7" id="KW-0547">Nucleotide-binding</keyword>
<reference evidence="18" key="1">
    <citation type="submission" date="2020-01" db="EMBL/GenBank/DDBJ databases">
        <title>Development of genomics and gene disruption for Polysphondylium violaceum indicates a role for the polyketide synthase stlB in stalk morphogenesis.</title>
        <authorList>
            <person name="Narita B."/>
            <person name="Kawabe Y."/>
            <person name="Kin K."/>
            <person name="Saito T."/>
            <person name="Gibbs R."/>
            <person name="Kuspa A."/>
            <person name="Muzny D."/>
            <person name="Queller D."/>
            <person name="Richards S."/>
            <person name="Strassman J."/>
            <person name="Sucgang R."/>
            <person name="Worley K."/>
            <person name="Schaap P."/>
        </authorList>
    </citation>
    <scope>NUCLEOTIDE SEQUENCE</scope>
    <source>
        <strain evidence="18">QSvi11</strain>
    </source>
</reference>
<dbReference type="SUPFAM" id="SSF52540">
    <property type="entry name" value="P-loop containing nucleoside triphosphate hydrolases"/>
    <property type="match status" value="1"/>
</dbReference>
<evidence type="ECO:0000256" key="7">
    <source>
        <dbReference type="ARBA" id="ARBA00022806"/>
    </source>
</evidence>
<evidence type="ECO:0000256" key="6">
    <source>
        <dbReference type="ARBA" id="ARBA00022801"/>
    </source>
</evidence>
<feature type="region of interest" description="Disordered" evidence="12">
    <location>
        <begin position="65"/>
        <end position="114"/>
    </location>
</feature>
<dbReference type="GO" id="GO:0005524">
    <property type="term" value="F:ATP binding"/>
    <property type="evidence" value="ECO:0007669"/>
    <property type="project" value="InterPro"/>
</dbReference>
<gene>
    <name evidence="18" type="ORF">CYY_000177</name>
</gene>
<proteinExistence type="predicted"/>
<feature type="domain" description="Helicase C-terminal" evidence="16">
    <location>
        <begin position="453"/>
        <end position="633"/>
    </location>
</feature>
<keyword evidence="5" id="KW-0833">Ubl conjugation pathway</keyword>
<keyword evidence="1" id="KW-0808">Transferase</keyword>
<comment type="caution">
    <text evidence="18">The sequence shown here is derived from an EMBL/GenBank/DDBJ whole genome shotgun (WGS) entry which is preliminary data.</text>
</comment>
<feature type="coiled-coil region" evidence="11">
    <location>
        <begin position="1410"/>
        <end position="1437"/>
    </location>
</feature>
<dbReference type="InterPro" id="IPR001650">
    <property type="entry name" value="Helicase_C-like"/>
</dbReference>
<evidence type="ECO:0000259" key="16">
    <source>
        <dbReference type="PROSITE" id="PS51194"/>
    </source>
</evidence>
<dbReference type="Gene3D" id="3.30.40.10">
    <property type="entry name" value="Zinc/RING finger domain, C3HC4 (zinc finger)"/>
    <property type="match status" value="1"/>
</dbReference>
<dbReference type="InterPro" id="IPR000504">
    <property type="entry name" value="RRM_dom"/>
</dbReference>
<keyword evidence="11" id="KW-0175">Coiled coil</keyword>
<sequence>MSCKSFTKEIGFCPVKDCNLSHPPKCRNDNACFKNDCTFYHSVSKCQTFPCLNKKICILRHVKKNSSSTSTPTSSTSTSTSTPIPTPTPTSTSTLTSTPTSTQTRPTFFPSHNQNNNDIFQNLENEYKSSIDLYNQQLKLENEKLLIKESEIKEHQLNISNSFEVLKTLKCGIDIFKSQIKVSNDTVESISNSFKEAKSTPIMKDSIREIKNIVSKIYRETWRLKHSLPALSKRKEIEDYIRSMKTLKNNFIIIKGYTGSGKSTQVCQYIADMNEFKGKTIICTQPRKLAVLSLRDRVSMEFNAENPNTVPNEQVSILTNSSNTKDQISSRILFCTESTLISKIGDIIQEMNRNPNTNNNNNNNNWLNNNVGAIIIDEAHERSINTDLLIGLLKMNKNLWSNLPVIVTSASLDTQLFLNYLNNCPLVEIPGKMFPVQVYYNTMVSDQSIVNCVVSKALELFKFKGGDILCFLTGQEEVEKAKLKFDQLYHSSKALEKDQNNCQEPISLCLYGKQLPDDQKKVFETTPKNKRKVIFSTDVAETSITIDGLEFVIDSGFAKSNIYDPQKNTMSLKVHTISKSSADQRRGRAGRTGPGVCYRLYSSNEYDEMQEGVRAEIFCRPLSTLVATLVSMSINPLSFNFIESPSRKSIEMAICHLKLFDAIQRNVDINENTPPSIISSYLTLHIGQMVVKHQVDPGIMNMIYQSCELGFGEAATRIAGIMNVGSMILWRGNDEKSKAEASTKHSNLLSETTNLLDPSVYYKIFSDWVSIKSKEKDHESISCPKWSADNFLNNKALGIVRSNSNELISALEDYQFWKFRDQTNEPSSNDIRKLCLYSQFNNIAVQIKPGVYKTIPIGNSESSIAMLHPSSIIKRGKDSDADSLPETIFYQSILNSSKPYLSMVTSIPDLNWINQATVNGEEISYNVEKVRRESKVEQITIENVSRFILIEILGKQGSNTDIVIGKLGCESLSCRVKDESFSCLYNPYKVNSNIIRERMQDMIEQVRYKLSIEAKEEQYLGQSRVVFGSGLKVVDFLTNSNQFISIYISNLPNELINTQSISNFIIKMIKDKLDYGNIKDHELIRQVYVHPSSNEKKGWAKVMLNNSNLAKQIQKIINGEVCNGEILKCTGSGISLPSTLSSIFGTLVITLINLDGGKGKLEFERALSPSELAQVQLLPIFKDFQSNGKFTLSSISYDEDNIREYIFNEKLPQPKKIILYRRPISQEFGYNDVLDMDKIIPQSSDIDSGIPFKDLRSNTYGIKYYFNDATLLESIFQNLMRLKDPKYKINVYYNSNVSIHFQINKLNCDSIDTLSKEFKSLHYGNRFKSVTNSATTSNGNNSFEYKLSSKNINQLKNTINSFHLLCNPSDIFTHSNKELVFSTYGRKCMAKLSIQTYLYWNNKTHTIMIYSNSKQEIEDAKNQLNSLVTELENLQIDTKFTLTLKGRLELVEQDKKDSNFIIKLVDGLKDSRISGRTLFVTGTKESIDKLEMIIKDKLVPRNRNNLGTKECSICFSEDEELFTFQKCGHQFCRSCINSDMLVSNNSIQKCASIGCDAEISLCDILNICSNGEDLDIIKRRSILEYQRKNSSNVYCCPNPLCLQLLKLPTKDILLNSGDINNSFVFCDQCKLEYCIFCSKKQGKATLSHRGLACSVSASAYTNLLDLLNTKCPNCQMVFFEFDGCYAVVCTGQGQGGCQAHFCGFCLHISSDSISNHNHVQNCAQNPGVGYYADKKVFYDIRNNEKKKKIIESIKKEQDMEKRLVLFNSIKSHCEFNIYEYEIK</sequence>
<evidence type="ECO:0000259" key="14">
    <source>
        <dbReference type="PROSITE" id="PS50102"/>
    </source>
</evidence>